<dbReference type="InterPro" id="IPR036273">
    <property type="entry name" value="CRAL/TRIO_N_dom_sf"/>
</dbReference>
<dbReference type="GO" id="GO:0005886">
    <property type="term" value="C:plasma membrane"/>
    <property type="evidence" value="ECO:0007669"/>
    <property type="project" value="UniProtKB-SubCell"/>
</dbReference>
<evidence type="ECO:0000313" key="8">
    <source>
        <dbReference type="Proteomes" id="UP000075714"/>
    </source>
</evidence>
<dbReference type="Gene3D" id="1.10.8.20">
    <property type="entry name" value="N-terminal domain of phosphatidylinositol transfer protein sec14p"/>
    <property type="match status" value="1"/>
</dbReference>
<feature type="region of interest" description="Disordered" evidence="5">
    <location>
        <begin position="368"/>
        <end position="390"/>
    </location>
</feature>
<dbReference type="Gene3D" id="3.40.525.10">
    <property type="entry name" value="CRAL-TRIO lipid binding domain"/>
    <property type="match status" value="1"/>
</dbReference>
<dbReference type="OrthoDB" id="1434354at2759"/>
<reference evidence="8" key="1">
    <citation type="journal article" date="2016" name="Nat. Commun.">
        <title>The Gonium pectorale genome demonstrates co-option of cell cycle regulation during the evolution of multicellularity.</title>
        <authorList>
            <person name="Hanschen E.R."/>
            <person name="Marriage T.N."/>
            <person name="Ferris P.J."/>
            <person name="Hamaji T."/>
            <person name="Toyoda A."/>
            <person name="Fujiyama A."/>
            <person name="Neme R."/>
            <person name="Noguchi H."/>
            <person name="Minakuchi Y."/>
            <person name="Suzuki M."/>
            <person name="Kawai-Toyooka H."/>
            <person name="Smith D.R."/>
            <person name="Sparks H."/>
            <person name="Anderson J."/>
            <person name="Bakaric R."/>
            <person name="Luria V."/>
            <person name="Karger A."/>
            <person name="Kirschner M.W."/>
            <person name="Durand P.M."/>
            <person name="Michod R.E."/>
            <person name="Nozaki H."/>
            <person name="Olson B.J."/>
        </authorList>
    </citation>
    <scope>NUCLEOTIDE SEQUENCE [LARGE SCALE GENOMIC DNA]</scope>
    <source>
        <strain evidence="8">NIES-2863</strain>
    </source>
</reference>
<dbReference type="PANTHER" id="PTHR45657">
    <property type="entry name" value="CRAL-TRIO DOMAIN-CONTAINING PROTEIN YKL091C-RELATED"/>
    <property type="match status" value="1"/>
</dbReference>
<dbReference type="CDD" id="cd00170">
    <property type="entry name" value="SEC14"/>
    <property type="match status" value="1"/>
</dbReference>
<name>A0A150GSK6_GONPE</name>
<feature type="domain" description="CRAL-TRIO" evidence="6">
    <location>
        <begin position="66"/>
        <end position="240"/>
    </location>
</feature>
<dbReference type="GO" id="GO:0000139">
    <property type="term" value="C:Golgi membrane"/>
    <property type="evidence" value="ECO:0007669"/>
    <property type="project" value="UniProtKB-SubCell"/>
</dbReference>
<dbReference type="PROSITE" id="PS50191">
    <property type="entry name" value="CRAL_TRIO"/>
    <property type="match status" value="1"/>
</dbReference>
<dbReference type="InterPro" id="IPR051026">
    <property type="entry name" value="PI/PC_transfer"/>
</dbReference>
<comment type="similarity">
    <text evidence="3">Belongs to the SFH family.</text>
</comment>
<gene>
    <name evidence="7" type="ORF">GPECTOR_8g179</name>
</gene>
<protein>
    <recommendedName>
        <fullName evidence="6">CRAL-TRIO domain-containing protein</fullName>
    </recommendedName>
</protein>
<dbReference type="AlphaFoldDB" id="A0A150GSK6"/>
<dbReference type="STRING" id="33097.A0A150GSK6"/>
<dbReference type="EMBL" id="LSYV01000009">
    <property type="protein sequence ID" value="KXZ52791.1"/>
    <property type="molecule type" value="Genomic_DNA"/>
</dbReference>
<evidence type="ECO:0000313" key="7">
    <source>
        <dbReference type="EMBL" id="KXZ52791.1"/>
    </source>
</evidence>
<keyword evidence="4" id="KW-0175">Coiled coil</keyword>
<dbReference type="SUPFAM" id="SSF46938">
    <property type="entry name" value="CRAL/TRIO N-terminal domain"/>
    <property type="match status" value="1"/>
</dbReference>
<dbReference type="Pfam" id="PF00650">
    <property type="entry name" value="CRAL_TRIO"/>
    <property type="match status" value="1"/>
</dbReference>
<proteinExistence type="inferred from homology"/>
<keyword evidence="8" id="KW-1185">Reference proteome</keyword>
<evidence type="ECO:0000259" key="6">
    <source>
        <dbReference type="PROSITE" id="PS50191"/>
    </source>
</evidence>
<feature type="compositionally biased region" description="Low complexity" evidence="5">
    <location>
        <begin position="280"/>
        <end position="289"/>
    </location>
</feature>
<dbReference type="InterPro" id="IPR036865">
    <property type="entry name" value="CRAL-TRIO_dom_sf"/>
</dbReference>
<evidence type="ECO:0000256" key="4">
    <source>
        <dbReference type="SAM" id="Coils"/>
    </source>
</evidence>
<evidence type="ECO:0000256" key="3">
    <source>
        <dbReference type="ARBA" id="ARBA00038020"/>
    </source>
</evidence>
<organism evidence="7 8">
    <name type="scientific">Gonium pectorale</name>
    <name type="common">Green alga</name>
    <dbReference type="NCBI Taxonomy" id="33097"/>
    <lineage>
        <taxon>Eukaryota</taxon>
        <taxon>Viridiplantae</taxon>
        <taxon>Chlorophyta</taxon>
        <taxon>core chlorophytes</taxon>
        <taxon>Chlorophyceae</taxon>
        <taxon>CS clade</taxon>
        <taxon>Chlamydomonadales</taxon>
        <taxon>Volvocaceae</taxon>
        <taxon>Gonium</taxon>
    </lineage>
</organism>
<feature type="region of interest" description="Disordered" evidence="5">
    <location>
        <begin position="271"/>
        <end position="346"/>
    </location>
</feature>
<evidence type="ECO:0000256" key="5">
    <source>
        <dbReference type="SAM" id="MobiDB-lite"/>
    </source>
</evidence>
<evidence type="ECO:0000256" key="1">
    <source>
        <dbReference type="ARBA" id="ARBA00004202"/>
    </source>
</evidence>
<dbReference type="SMART" id="SM00516">
    <property type="entry name" value="SEC14"/>
    <property type="match status" value="1"/>
</dbReference>
<comment type="subcellular location">
    <subcellularLocation>
        <location evidence="1">Cell membrane</location>
        <topology evidence="1">Peripheral membrane protein</topology>
    </subcellularLocation>
    <subcellularLocation>
        <location evidence="2">Golgi apparatus membrane</location>
        <topology evidence="2">Peripheral membrane protein</topology>
    </subcellularLocation>
</comment>
<evidence type="ECO:0000256" key="2">
    <source>
        <dbReference type="ARBA" id="ARBA00004395"/>
    </source>
</evidence>
<dbReference type="PANTHER" id="PTHR45657:SF1">
    <property type="entry name" value="CRAL-TRIO DOMAIN-CONTAINING PROTEIN YKL091C-RELATED"/>
    <property type="match status" value="1"/>
</dbReference>
<dbReference type="SUPFAM" id="SSF52087">
    <property type="entry name" value="CRAL/TRIO domain"/>
    <property type="match status" value="1"/>
</dbReference>
<sequence>MVELFRQKVEEHGLWKVEEHDYFTLRRFLRARTYDLERALVMFRDFVNWRAEHSVDTILTDFEFTERAAFLDAYPQGYHKLDKQGRPIYIQLIGKIDVPAIYRITDEERMFKFHVQEYERCVKVIMPICSQLAKRKIDQTFGIMDVKGVGLTKLTGDVKRMLGKFTKTDQDNYPEMLGHICIINAPAIFRMVWNLVKGMIDVRTQQKIELLGPNYMEGLLKHVDIESIPDFLGGKSKGSLLDDVGPWSDKQLMARMGIDLEALRTGATRLAGPGAGASVQQQLSQSSLPLPSPGRAPSEREGNGFVTPQTSLGNSGRFGSGDVSGPSVTEVHANGRSQTAPLPPTGLGAIAEHRSRALIERIKAIESKLPPSPDRARTQGGAGGDAVSTRSAAEGSLLNRVEVLEEALERLLVAQEELINQVQAQAQQLAAQQAAAAAQAAALQDTRGQVQRLEAAAAKQGCCTIM</sequence>
<comment type="caution">
    <text evidence="7">The sequence shown here is derived from an EMBL/GenBank/DDBJ whole genome shotgun (WGS) entry which is preliminary data.</text>
</comment>
<accession>A0A150GSK6</accession>
<dbReference type="Proteomes" id="UP000075714">
    <property type="component" value="Unassembled WGS sequence"/>
</dbReference>
<feature type="coiled-coil region" evidence="4">
    <location>
        <begin position="401"/>
        <end position="439"/>
    </location>
</feature>
<dbReference type="InterPro" id="IPR001251">
    <property type="entry name" value="CRAL-TRIO_dom"/>
</dbReference>